<gene>
    <name evidence="3" type="ORF">JQS43_13635</name>
</gene>
<dbReference type="Pfam" id="PF00563">
    <property type="entry name" value="EAL"/>
    <property type="match status" value="1"/>
</dbReference>
<dbReference type="PANTHER" id="PTHR33121">
    <property type="entry name" value="CYCLIC DI-GMP PHOSPHODIESTERASE PDEF"/>
    <property type="match status" value="1"/>
</dbReference>
<dbReference type="NCBIfam" id="TIGR00254">
    <property type="entry name" value="GGDEF"/>
    <property type="match status" value="1"/>
</dbReference>
<dbReference type="SMART" id="SM00267">
    <property type="entry name" value="GGDEF"/>
    <property type="match status" value="1"/>
</dbReference>
<dbReference type="InterPro" id="IPR003018">
    <property type="entry name" value="GAF"/>
</dbReference>
<dbReference type="CDD" id="cd01948">
    <property type="entry name" value="EAL"/>
    <property type="match status" value="1"/>
</dbReference>
<dbReference type="InterPro" id="IPR035919">
    <property type="entry name" value="EAL_sf"/>
</dbReference>
<dbReference type="InterPro" id="IPR001633">
    <property type="entry name" value="EAL_dom"/>
</dbReference>
<dbReference type="Gene3D" id="3.20.20.450">
    <property type="entry name" value="EAL domain"/>
    <property type="match status" value="1"/>
</dbReference>
<evidence type="ECO:0000259" key="1">
    <source>
        <dbReference type="PROSITE" id="PS50883"/>
    </source>
</evidence>
<dbReference type="AlphaFoldDB" id="A0A895Y4W9"/>
<dbReference type="SMART" id="SM00052">
    <property type="entry name" value="EAL"/>
    <property type="match status" value="1"/>
</dbReference>
<dbReference type="CDD" id="cd01949">
    <property type="entry name" value="GGDEF"/>
    <property type="match status" value="1"/>
</dbReference>
<dbReference type="KEGG" id="nhy:JQS43_13635"/>
<evidence type="ECO:0000313" key="3">
    <source>
        <dbReference type="EMBL" id="QSB12737.1"/>
    </source>
</evidence>
<reference evidence="3" key="1">
    <citation type="submission" date="2021-02" db="EMBL/GenBank/DDBJ databases">
        <title>Natrosporangium hydrolyticum gen. nov., sp. nov, a haloalkaliphilic actinobacterium from a soda solonchak soil.</title>
        <authorList>
            <person name="Sorokin D.Y."/>
            <person name="Khijniak T.V."/>
            <person name="Zakharycheva A.P."/>
            <person name="Boueva O.V."/>
            <person name="Ariskina E.V."/>
            <person name="Hahnke R.L."/>
            <person name="Bunk B."/>
            <person name="Sproer C."/>
            <person name="Schumann P."/>
            <person name="Evtushenko L.I."/>
            <person name="Kublanov I.V."/>
        </authorList>
    </citation>
    <scope>NUCLEOTIDE SEQUENCE</scope>
    <source>
        <strain evidence="3">DSM 106523</strain>
    </source>
</reference>
<dbReference type="InterPro" id="IPR029787">
    <property type="entry name" value="Nucleotide_cyclase"/>
</dbReference>
<proteinExistence type="predicted"/>
<dbReference type="InterPro" id="IPR043128">
    <property type="entry name" value="Rev_trsase/Diguanyl_cyclase"/>
</dbReference>
<evidence type="ECO:0000313" key="4">
    <source>
        <dbReference type="Proteomes" id="UP000662857"/>
    </source>
</evidence>
<name>A0A895Y4W9_9ACTN</name>
<evidence type="ECO:0000259" key="2">
    <source>
        <dbReference type="PROSITE" id="PS50887"/>
    </source>
</evidence>
<accession>A0A895Y4W9</accession>
<feature type="domain" description="GGDEF" evidence="2">
    <location>
        <begin position="380"/>
        <end position="513"/>
    </location>
</feature>
<dbReference type="Proteomes" id="UP000662857">
    <property type="component" value="Chromosome"/>
</dbReference>
<dbReference type="PROSITE" id="PS50887">
    <property type="entry name" value="GGDEF"/>
    <property type="match status" value="1"/>
</dbReference>
<dbReference type="PROSITE" id="PS50883">
    <property type="entry name" value="EAL"/>
    <property type="match status" value="1"/>
</dbReference>
<dbReference type="InterPro" id="IPR029016">
    <property type="entry name" value="GAF-like_dom_sf"/>
</dbReference>
<protein>
    <submittedName>
        <fullName evidence="3">EAL domain-containing protein</fullName>
    </submittedName>
</protein>
<dbReference type="InterPro" id="IPR000160">
    <property type="entry name" value="GGDEF_dom"/>
</dbReference>
<keyword evidence="4" id="KW-1185">Reference proteome</keyword>
<dbReference type="SMART" id="SM00065">
    <property type="entry name" value="GAF"/>
    <property type="match status" value="2"/>
</dbReference>
<feature type="domain" description="EAL" evidence="1">
    <location>
        <begin position="522"/>
        <end position="775"/>
    </location>
</feature>
<organism evidence="3 4">
    <name type="scientific">Natronosporangium hydrolyticum</name>
    <dbReference type="NCBI Taxonomy" id="2811111"/>
    <lineage>
        <taxon>Bacteria</taxon>
        <taxon>Bacillati</taxon>
        <taxon>Actinomycetota</taxon>
        <taxon>Actinomycetes</taxon>
        <taxon>Micromonosporales</taxon>
        <taxon>Micromonosporaceae</taxon>
        <taxon>Natronosporangium</taxon>
    </lineage>
</organism>
<dbReference type="Pfam" id="PF01590">
    <property type="entry name" value="GAF"/>
    <property type="match status" value="1"/>
</dbReference>
<sequence>MSVDVHEQLAVATAAAHTAYRDTSRLIRLLSVLGEQADPEHLLEKTLSAVSEVFRADVVVLARLAEPADPASPPAQSAVDPDRRAERLVVTGACGLPEEHPVLWEGWPVTPPAAEALQTREVVNRSGCALTDLPSWMATLKIRAGAWIPLSREPAGDDLLVLLRRDAEPFTGSDLQILRSVAARLQDAVEQRERSLVIERLARYGHRLARHLDLMPLLDEAVEQLRQLTGAERTWAVTIEDGQGWLRAHRGLSDSELALWSQPAAAADVWHPYPLVGAGEEAAHEQLLPRTSSTSLRVPVVRDGVLTAVLYAQRARQHPFAADAREVAAIFANYLAVAMVNADLYRTLQLRATHDPLTGLANRVLVGQHLDERLRPERTDRVGLLFCDLDRFKAVNDFYGHEAGDELLQQVGERLQRSVRPGDLLARFGGDEFVVVLDAVTDLDEVARVGRRVSRALEREFPVQGERVPVSLSVGGVLGVPGETTASVMLRNADAAMYVAKERGLGAVEVFDEAASHRALDRLDLRAELGHALERGELTVHYQPIVGLGTGQVVAFEALLRWQHPRHGNVPPDVFVPMAEDTGAIVPIGKWATRQACEQLAAWRGLPGGSQLAISVNTTAEQLRDPASTHDLLATVRAAGLTPGDLWLEITEYGTVCQEVADRAIGLHSAGVRFALDDFGTAYSNLSHLQRFPIELVKIDLCFVHGMTVKDKDHSIVRAILAIADSMRLAAVAEGIETPRQLAALRALGCPLGQGYLLAPPMTAAEATDYLLRNGGVDQTAVELNVVPAARVAPDPAA</sequence>
<dbReference type="PANTHER" id="PTHR33121:SF70">
    <property type="entry name" value="SIGNALING PROTEIN YKOW"/>
    <property type="match status" value="1"/>
</dbReference>
<dbReference type="InterPro" id="IPR050706">
    <property type="entry name" value="Cyclic-di-GMP_PDE-like"/>
</dbReference>
<dbReference type="EMBL" id="CP070499">
    <property type="protein sequence ID" value="QSB12737.1"/>
    <property type="molecule type" value="Genomic_DNA"/>
</dbReference>
<dbReference type="Pfam" id="PF00990">
    <property type="entry name" value="GGDEF"/>
    <property type="match status" value="1"/>
</dbReference>
<dbReference type="Gene3D" id="3.30.70.270">
    <property type="match status" value="1"/>
</dbReference>
<dbReference type="RefSeq" id="WP_239674778.1">
    <property type="nucleotide sequence ID" value="NZ_CP070499.1"/>
</dbReference>
<dbReference type="Gene3D" id="3.30.450.40">
    <property type="match status" value="2"/>
</dbReference>
<dbReference type="GO" id="GO:0071111">
    <property type="term" value="F:cyclic-guanylate-specific phosphodiesterase activity"/>
    <property type="evidence" value="ECO:0007669"/>
    <property type="project" value="InterPro"/>
</dbReference>
<dbReference type="SUPFAM" id="SSF141868">
    <property type="entry name" value="EAL domain-like"/>
    <property type="match status" value="1"/>
</dbReference>
<dbReference type="SUPFAM" id="SSF55781">
    <property type="entry name" value="GAF domain-like"/>
    <property type="match status" value="2"/>
</dbReference>
<dbReference type="SUPFAM" id="SSF55073">
    <property type="entry name" value="Nucleotide cyclase"/>
    <property type="match status" value="1"/>
</dbReference>